<keyword evidence="1" id="KW-0812">Transmembrane</keyword>
<comment type="caution">
    <text evidence="3">The sequence shown here is derived from an EMBL/GenBank/DDBJ whole genome shotgun (WGS) entry which is preliminary data.</text>
</comment>
<sequence>MNPLNHSPSLFDHGQIGSGAALNAAPTSIYSNNLVDLLYDGFYIVFLLRNGYVPQSPEQFREKILELLQRFEQQAKKLQFSSEDIHDSKYAYCALLDETIVSQQDPRFFQLQNMWMINPLQLNLFGSQLAGYRFFEFLEQLRAKGKDRLASLEVFHYCMLLGFQGKYRLESLESLNHLVARVGDEIDYLKGKKAAFSPFAALPDQIRNIIHKELPFLWILIFLLFFTFLSFFGLTYMLSKHEEQALSGFKNIISAPVEQAHITIYLPE</sequence>
<evidence type="ECO:0000259" key="2">
    <source>
        <dbReference type="Pfam" id="PF09850"/>
    </source>
</evidence>
<organism evidence="3 4">
    <name type="scientific">Acinetobacter calcoaceticus</name>
    <dbReference type="NCBI Taxonomy" id="471"/>
    <lineage>
        <taxon>Bacteria</taxon>
        <taxon>Pseudomonadati</taxon>
        <taxon>Pseudomonadota</taxon>
        <taxon>Gammaproteobacteria</taxon>
        <taxon>Moraxellales</taxon>
        <taxon>Moraxellaceae</taxon>
        <taxon>Acinetobacter</taxon>
        <taxon>Acinetobacter calcoaceticus/baumannii complex</taxon>
    </lineage>
</organism>
<dbReference type="InterPro" id="IPR017732">
    <property type="entry name" value="T4/T6SS_DotU"/>
</dbReference>
<feature type="transmembrane region" description="Helical" evidence="1">
    <location>
        <begin position="216"/>
        <end position="238"/>
    </location>
</feature>
<feature type="domain" description="Type IV / VI secretion system DotU" evidence="2">
    <location>
        <begin position="34"/>
        <end position="236"/>
    </location>
</feature>
<dbReference type="InterPro" id="IPR038522">
    <property type="entry name" value="T4/T6SS_DotU_sf"/>
</dbReference>
<reference evidence="3 4" key="1">
    <citation type="submission" date="2019-03" db="EMBL/GenBank/DDBJ databases">
        <title>Genomic analyses of the natural microbiome of Caenorhabditis elegans.</title>
        <authorList>
            <person name="Samuel B."/>
        </authorList>
    </citation>
    <scope>NUCLEOTIDE SEQUENCE [LARGE SCALE GENOMIC DNA]</scope>
    <source>
        <strain evidence="3 4">JUb89</strain>
    </source>
</reference>
<name>A0A4R1XWA7_ACICA</name>
<dbReference type="Pfam" id="PF09850">
    <property type="entry name" value="DotU"/>
    <property type="match status" value="1"/>
</dbReference>
<dbReference type="Proteomes" id="UP000294963">
    <property type="component" value="Unassembled WGS sequence"/>
</dbReference>
<accession>A0A4R1XWA7</accession>
<dbReference type="NCBIfam" id="TIGR03349">
    <property type="entry name" value="IV_VI_DotU"/>
    <property type="match status" value="1"/>
</dbReference>
<protein>
    <submittedName>
        <fullName evidence="3">Type VI secretion system protein ImpK</fullName>
    </submittedName>
</protein>
<keyword evidence="4" id="KW-1185">Reference proteome</keyword>
<keyword evidence="1" id="KW-0472">Membrane</keyword>
<keyword evidence="1" id="KW-1133">Transmembrane helix</keyword>
<dbReference type="OrthoDB" id="345640at2"/>
<dbReference type="EMBL" id="SLVJ01000012">
    <property type="protein sequence ID" value="TCM66565.1"/>
    <property type="molecule type" value="Genomic_DNA"/>
</dbReference>
<proteinExistence type="predicted"/>
<dbReference type="PANTHER" id="PTHR38033:SF1">
    <property type="entry name" value="DOTU FAMILY TYPE IV_VI SECRETION SYSTEM PROTEIN"/>
    <property type="match status" value="1"/>
</dbReference>
<evidence type="ECO:0000313" key="4">
    <source>
        <dbReference type="Proteomes" id="UP000294963"/>
    </source>
</evidence>
<evidence type="ECO:0000313" key="3">
    <source>
        <dbReference type="EMBL" id="TCM66565.1"/>
    </source>
</evidence>
<gene>
    <name evidence="3" type="ORF">EC844_1127</name>
</gene>
<dbReference type="Gene3D" id="1.25.40.590">
    <property type="entry name" value="Type IV / VI secretion system, DotU"/>
    <property type="match status" value="1"/>
</dbReference>
<evidence type="ECO:0000256" key="1">
    <source>
        <dbReference type="SAM" id="Phobius"/>
    </source>
</evidence>
<dbReference type="AlphaFoldDB" id="A0A4R1XWA7"/>
<dbReference type="PANTHER" id="PTHR38033">
    <property type="entry name" value="MEMBRANE PROTEIN-RELATED"/>
    <property type="match status" value="1"/>
</dbReference>